<dbReference type="GO" id="GO:0005886">
    <property type="term" value="C:plasma membrane"/>
    <property type="evidence" value="ECO:0007669"/>
    <property type="project" value="UniProtKB-SubCell"/>
</dbReference>
<dbReference type="PANTHER" id="PTHR30250:SF26">
    <property type="entry name" value="PSMA PROTEIN"/>
    <property type="match status" value="1"/>
</dbReference>
<comment type="subcellular location">
    <subcellularLocation>
        <location evidence="1">Cell membrane</location>
        <topology evidence="1">Multi-pass membrane protein</topology>
    </subcellularLocation>
</comment>
<dbReference type="Proteomes" id="UP000189966">
    <property type="component" value="Unassembled WGS sequence"/>
</dbReference>
<evidence type="ECO:0000256" key="4">
    <source>
        <dbReference type="ARBA" id="ARBA00022989"/>
    </source>
</evidence>
<evidence type="ECO:0000313" key="7">
    <source>
        <dbReference type="EMBL" id="SKC30949.1"/>
    </source>
</evidence>
<organism evidence="7 8">
    <name type="scientific">Photobacterium piscicola</name>
    <dbReference type="NCBI Taxonomy" id="1378299"/>
    <lineage>
        <taxon>Bacteria</taxon>
        <taxon>Pseudomonadati</taxon>
        <taxon>Pseudomonadota</taxon>
        <taxon>Gammaproteobacteria</taxon>
        <taxon>Vibrionales</taxon>
        <taxon>Vibrionaceae</taxon>
        <taxon>Photobacterium</taxon>
    </lineage>
</organism>
<feature type="transmembrane region" description="Helical" evidence="6">
    <location>
        <begin position="275"/>
        <end position="292"/>
    </location>
</feature>
<dbReference type="AlphaFoldDB" id="A0A1T5HVV8"/>
<dbReference type="EMBL" id="FUZI01000001">
    <property type="protein sequence ID" value="SKC30949.1"/>
    <property type="molecule type" value="Genomic_DNA"/>
</dbReference>
<feature type="transmembrane region" description="Helical" evidence="6">
    <location>
        <begin position="125"/>
        <end position="146"/>
    </location>
</feature>
<evidence type="ECO:0000256" key="5">
    <source>
        <dbReference type="ARBA" id="ARBA00023136"/>
    </source>
</evidence>
<dbReference type="PANTHER" id="PTHR30250">
    <property type="entry name" value="PST FAMILY PREDICTED COLANIC ACID TRANSPORTER"/>
    <property type="match status" value="1"/>
</dbReference>
<evidence type="ECO:0000256" key="2">
    <source>
        <dbReference type="ARBA" id="ARBA00022475"/>
    </source>
</evidence>
<feature type="transmembrane region" description="Helical" evidence="6">
    <location>
        <begin position="49"/>
        <end position="68"/>
    </location>
</feature>
<dbReference type="Pfam" id="PF13440">
    <property type="entry name" value="Polysacc_synt_3"/>
    <property type="match status" value="1"/>
</dbReference>
<dbReference type="RefSeq" id="WP_080155792.1">
    <property type="nucleotide sequence ID" value="NZ_FUZI01000001.1"/>
</dbReference>
<name>A0A1T5HVV8_9GAMM</name>
<protein>
    <submittedName>
        <fullName evidence="7">Inner membrane protein YghQ</fullName>
    </submittedName>
</protein>
<feature type="transmembrane region" description="Helical" evidence="6">
    <location>
        <begin position="399"/>
        <end position="419"/>
    </location>
</feature>
<feature type="transmembrane region" description="Helical" evidence="6">
    <location>
        <begin position="182"/>
        <end position="204"/>
    </location>
</feature>
<sequence>MKINSLSIKSFLLKDTFWVVVSNSVIGLSTLTVLSLIARNISIEEFGMLAISQSFIFTINGLLNFQTWQTIVKYFDKVYGEYERYSLYRISFSIDIITALLSIIVFILLLPALEYFYPEVSNYHKLFYLNAFILICTIEGTSLGYFRVNGDFSIIAFVDIFISFFKVILCYFLIFNNLYLDSIVLVFIFSALLRTLMLNILFFMKVGFNAIYGIIKSKRRQEVVALKGALSFSVYTSLTASFDVVFKQADTLIIGVLFGSSSAAMIKVLKSISSIFLQVISPLYVVVAPRVGAIQDDKVALNNVLIKSVKILLPSLLLLYGIIFVFKELIIYRTFGENYVEYSNYLMLYLVPIIISGVFTVIHPIFNICGFHKENLLLIVFSVLLYFSGIYFIKDTYGFIGILFMLILHSLLIVLYKIIRFKTSGGVK</sequence>
<feature type="transmembrane region" description="Helical" evidence="6">
    <location>
        <begin position="376"/>
        <end position="393"/>
    </location>
</feature>
<proteinExistence type="predicted"/>
<evidence type="ECO:0000256" key="3">
    <source>
        <dbReference type="ARBA" id="ARBA00022692"/>
    </source>
</evidence>
<evidence type="ECO:0000256" key="1">
    <source>
        <dbReference type="ARBA" id="ARBA00004651"/>
    </source>
</evidence>
<feature type="transmembrane region" description="Helical" evidence="6">
    <location>
        <begin position="16"/>
        <end position="37"/>
    </location>
</feature>
<keyword evidence="3 6" id="KW-0812">Transmembrane</keyword>
<feature type="transmembrane region" description="Helical" evidence="6">
    <location>
        <begin position="304"/>
        <end position="326"/>
    </location>
</feature>
<feature type="transmembrane region" description="Helical" evidence="6">
    <location>
        <begin position="346"/>
        <end position="369"/>
    </location>
</feature>
<accession>A0A1T5HVV8</accession>
<dbReference type="OrthoDB" id="493991at2"/>
<dbReference type="InterPro" id="IPR050833">
    <property type="entry name" value="Poly_Biosynth_Transport"/>
</dbReference>
<keyword evidence="5 6" id="KW-0472">Membrane</keyword>
<feature type="transmembrane region" description="Helical" evidence="6">
    <location>
        <begin position="88"/>
        <end position="113"/>
    </location>
</feature>
<gene>
    <name evidence="7" type="primary">yghQ</name>
    <name evidence="7" type="ORF">CZ809_00426</name>
</gene>
<feature type="transmembrane region" description="Helical" evidence="6">
    <location>
        <begin position="152"/>
        <end position="175"/>
    </location>
</feature>
<evidence type="ECO:0000256" key="6">
    <source>
        <dbReference type="SAM" id="Phobius"/>
    </source>
</evidence>
<keyword evidence="4 6" id="KW-1133">Transmembrane helix</keyword>
<keyword evidence="2" id="KW-1003">Cell membrane</keyword>
<evidence type="ECO:0000313" key="8">
    <source>
        <dbReference type="Proteomes" id="UP000189966"/>
    </source>
</evidence>
<reference evidence="7 8" key="1">
    <citation type="submission" date="2017-02" db="EMBL/GenBank/DDBJ databases">
        <authorList>
            <person name="Peterson S.W."/>
        </authorList>
    </citation>
    <scope>NUCLEOTIDE SEQUENCE [LARGE SCALE GENOMIC DNA]</scope>
    <source>
        <strain evidence="8">type strain: NCCB 100098</strain>
    </source>
</reference>